<reference evidence="1 2" key="1">
    <citation type="submission" date="2021-03" db="EMBL/GenBank/DDBJ databases">
        <title>Succinivibrio sp. nov. isolated from feces of cow.</title>
        <authorList>
            <person name="Choi J.-Y."/>
        </authorList>
    </citation>
    <scope>NUCLEOTIDE SEQUENCE [LARGE SCALE GENOMIC DNA]</scope>
    <source>
        <strain evidence="1 2">AGMB01872</strain>
    </source>
</reference>
<name>A0ABS7DHG7_9GAMM</name>
<organism evidence="1 2">
    <name type="scientific">Succinivibrio faecicola</name>
    <dbReference type="NCBI Taxonomy" id="2820300"/>
    <lineage>
        <taxon>Bacteria</taxon>
        <taxon>Pseudomonadati</taxon>
        <taxon>Pseudomonadota</taxon>
        <taxon>Gammaproteobacteria</taxon>
        <taxon>Aeromonadales</taxon>
        <taxon>Succinivibrionaceae</taxon>
        <taxon>Succinivibrio</taxon>
    </lineage>
</organism>
<dbReference type="EMBL" id="JAGFNY010000027">
    <property type="protein sequence ID" value="MBW7570739.1"/>
    <property type="molecule type" value="Genomic_DNA"/>
</dbReference>
<evidence type="ECO:0008006" key="3">
    <source>
        <dbReference type="Google" id="ProtNLM"/>
    </source>
</evidence>
<protein>
    <recommendedName>
        <fullName evidence="3">Carrier domain-containing protein</fullName>
    </recommendedName>
</protein>
<dbReference type="RefSeq" id="WP_219937964.1">
    <property type="nucleotide sequence ID" value="NZ_JAGFNY010000027.1"/>
</dbReference>
<accession>A0ABS7DHG7</accession>
<proteinExistence type="predicted"/>
<dbReference type="InterPro" id="IPR036736">
    <property type="entry name" value="ACP-like_sf"/>
</dbReference>
<comment type="caution">
    <text evidence="1">The sequence shown here is derived from an EMBL/GenBank/DDBJ whole genome shotgun (WGS) entry which is preliminary data.</text>
</comment>
<sequence>MDELKKLLTENFPTIDFDKEKHLASDDILDSLCIIQVISLLKEKYSINFPIEFMCSKNFESIDAIWDTVNRIKQTE</sequence>
<dbReference type="Gene3D" id="1.10.1200.10">
    <property type="entry name" value="ACP-like"/>
    <property type="match status" value="1"/>
</dbReference>
<evidence type="ECO:0000313" key="2">
    <source>
        <dbReference type="Proteomes" id="UP000731465"/>
    </source>
</evidence>
<keyword evidence="2" id="KW-1185">Reference proteome</keyword>
<gene>
    <name evidence="1" type="ORF">J5V48_07525</name>
</gene>
<evidence type="ECO:0000313" key="1">
    <source>
        <dbReference type="EMBL" id="MBW7570739.1"/>
    </source>
</evidence>
<dbReference type="SUPFAM" id="SSF47336">
    <property type="entry name" value="ACP-like"/>
    <property type="match status" value="1"/>
</dbReference>
<dbReference type="Proteomes" id="UP000731465">
    <property type="component" value="Unassembled WGS sequence"/>
</dbReference>